<dbReference type="OrthoDB" id="304043at2759"/>
<reference evidence="1" key="1">
    <citation type="submission" date="2021-01" db="EMBL/GenBank/DDBJ databases">
        <authorList>
            <consortium name="Genoscope - CEA"/>
            <person name="William W."/>
        </authorList>
    </citation>
    <scope>NUCLEOTIDE SEQUENCE</scope>
</reference>
<keyword evidence="2" id="KW-1185">Reference proteome</keyword>
<evidence type="ECO:0000313" key="2">
    <source>
        <dbReference type="Proteomes" id="UP000692954"/>
    </source>
</evidence>
<organism evidence="1 2">
    <name type="scientific">Paramecium sonneborni</name>
    <dbReference type="NCBI Taxonomy" id="65129"/>
    <lineage>
        <taxon>Eukaryota</taxon>
        <taxon>Sar</taxon>
        <taxon>Alveolata</taxon>
        <taxon>Ciliophora</taxon>
        <taxon>Intramacronucleata</taxon>
        <taxon>Oligohymenophorea</taxon>
        <taxon>Peniculida</taxon>
        <taxon>Parameciidae</taxon>
        <taxon>Paramecium</taxon>
    </lineage>
</organism>
<evidence type="ECO:0000313" key="1">
    <source>
        <dbReference type="EMBL" id="CAD8097443.1"/>
    </source>
</evidence>
<protein>
    <submittedName>
        <fullName evidence="1">Uncharacterized protein</fullName>
    </submittedName>
</protein>
<accession>A0A8S1P342</accession>
<gene>
    <name evidence="1" type="ORF">PSON_ATCC_30995.1.T0680151</name>
</gene>
<dbReference type="EMBL" id="CAJJDN010000068">
    <property type="protein sequence ID" value="CAD8097443.1"/>
    <property type="molecule type" value="Genomic_DNA"/>
</dbReference>
<proteinExistence type="predicted"/>
<comment type="caution">
    <text evidence="1">The sequence shown here is derived from an EMBL/GenBank/DDBJ whole genome shotgun (WGS) entry which is preliminary data.</text>
</comment>
<dbReference type="AlphaFoldDB" id="A0A8S1P342"/>
<sequence length="477" mass="56673">MIVKQKREAFHIQLRRNQRELIFSKKRILELPSQSSINNQAILILQGLSQNQITLNLFFEQLTFPLPKYTELHLLTIPYIQQATEQYLYDIRQSNKQINDDDQEISEQIVLSMLIYLNQLTYFIKIEFSLESFLDILFSILNATNKFKIMDKLCQIFYNLLLDFPSIQNLLLQKNLPILLTNKYLQNITFDLYNLKNLLMILHKLVNLGYQEYNLIHPILHKLQNTSNIEQEHYVEIMEYFFSFLSNCSSNYDPLIIQQVELFEKFLEFQYVRWSVDLLFKYDKHYNLVCNIYQFLNNLSQGTFGQSMIDQGILSVLQVHLNEKSAPQILIYSLITNLIVDDFTSIFQCGILIRIPAIFNQGFPTQDYISELLYCITAAFSKADEDYIKQLNRLKLIDCLITYFTDFPQEFLDLDLCQKIIRILLNTIEFQNQESEHDYDYLEVLKNNTIFIMRCNYLFGLTQDNYCETLLNILFEI</sequence>
<name>A0A8S1P342_9CILI</name>
<dbReference type="Proteomes" id="UP000692954">
    <property type="component" value="Unassembled WGS sequence"/>
</dbReference>